<dbReference type="InterPro" id="IPR016181">
    <property type="entry name" value="Acyl_CoA_acyltransferase"/>
</dbReference>
<feature type="domain" description="N-acetyltransferase" evidence="3">
    <location>
        <begin position="2"/>
        <end position="162"/>
    </location>
</feature>
<evidence type="ECO:0000313" key="5">
    <source>
        <dbReference type="EMBL" id="WAD01456.1"/>
    </source>
</evidence>
<dbReference type="GeneID" id="56992359"/>
<keyword evidence="1 4" id="KW-0808">Transferase</keyword>
<evidence type="ECO:0000313" key="6">
    <source>
        <dbReference type="Proteomes" id="UP000307074"/>
    </source>
</evidence>
<evidence type="ECO:0000256" key="1">
    <source>
        <dbReference type="ARBA" id="ARBA00022679"/>
    </source>
</evidence>
<reference evidence="5" key="2">
    <citation type="submission" date="2022-11" db="EMBL/GenBank/DDBJ databases">
        <title>Whole genome sequence of Levilactobacillus brevis SMB091.</title>
        <authorList>
            <person name="Kim J.-M."/>
            <person name="Kim O.-C."/>
            <person name="Choi Y.H."/>
            <person name="Han N.S."/>
            <person name="Hurh B."/>
        </authorList>
    </citation>
    <scope>NUCLEOTIDE SEQUENCE</scope>
    <source>
        <strain evidence="5">SMB091</strain>
    </source>
</reference>
<organism evidence="4 6">
    <name type="scientific">Levilactobacillus brevis</name>
    <name type="common">Lactobacillus brevis</name>
    <dbReference type="NCBI Taxonomy" id="1580"/>
    <lineage>
        <taxon>Bacteria</taxon>
        <taxon>Bacillati</taxon>
        <taxon>Bacillota</taxon>
        <taxon>Bacilli</taxon>
        <taxon>Lactobacillales</taxon>
        <taxon>Lactobacillaceae</taxon>
        <taxon>Levilactobacillus</taxon>
    </lineage>
</organism>
<dbReference type="AlphaFoldDB" id="A0A1W6NAX8"/>
<evidence type="ECO:0000256" key="2">
    <source>
        <dbReference type="ARBA" id="ARBA00023315"/>
    </source>
</evidence>
<dbReference type="GO" id="GO:0016747">
    <property type="term" value="F:acyltransferase activity, transferring groups other than amino-acyl groups"/>
    <property type="evidence" value="ECO:0007669"/>
    <property type="project" value="InterPro"/>
</dbReference>
<name>A0A1W6NAX8_LEVBR</name>
<keyword evidence="2" id="KW-0012">Acyltransferase</keyword>
<dbReference type="Proteomes" id="UP000307074">
    <property type="component" value="Chromosome"/>
</dbReference>
<evidence type="ECO:0000313" key="4">
    <source>
        <dbReference type="EMBL" id="QCZ52575.1"/>
    </source>
</evidence>
<sequence length="168" mass="19110">MITIRPARADDDFSALAQLYLTAWQTSYQDMLPADFLNQLTVDQYHPEANWQHLFVAVNEQDQFVGVCSYGPSRRQRFAGYGEINSIYLLPTQQRQGIGQRLMHAALGTLRANGFDRIVLWVLTDNQAAQHFYWHVGFRPTTVTMTQGPLNETAFVWLADEPSGDNGE</sequence>
<dbReference type="EMBL" id="CP031198">
    <property type="protein sequence ID" value="QCZ52575.1"/>
    <property type="molecule type" value="Genomic_DNA"/>
</dbReference>
<dbReference type="Gene3D" id="3.40.630.30">
    <property type="match status" value="1"/>
</dbReference>
<dbReference type="Proteomes" id="UP001164768">
    <property type="component" value="Chromosome"/>
</dbReference>
<proteinExistence type="predicted"/>
<dbReference type="InterPro" id="IPR050832">
    <property type="entry name" value="Bact_Acetyltransf"/>
</dbReference>
<dbReference type="InterPro" id="IPR000182">
    <property type="entry name" value="GNAT_dom"/>
</dbReference>
<dbReference type="SUPFAM" id="SSF55729">
    <property type="entry name" value="Acyl-CoA N-acyltransferases (Nat)"/>
    <property type="match status" value="1"/>
</dbReference>
<dbReference type="EMBL" id="CP113117">
    <property type="protein sequence ID" value="WAD01456.1"/>
    <property type="molecule type" value="Genomic_DNA"/>
</dbReference>
<dbReference type="RefSeq" id="WP_015473362.1">
    <property type="nucleotide sequence ID" value="NZ_CABMJF010000031.1"/>
</dbReference>
<dbReference type="Pfam" id="PF00583">
    <property type="entry name" value="Acetyltransf_1"/>
    <property type="match status" value="1"/>
</dbReference>
<protein>
    <submittedName>
        <fullName evidence="5">GNAT family N-acetyltransferase</fullName>
    </submittedName>
    <submittedName>
        <fullName evidence="4">Putative N-acetyltransferase YuaI</fullName>
    </submittedName>
</protein>
<accession>A0A1W6NAX8</accession>
<gene>
    <name evidence="5" type="ORF">ORR04_11110</name>
    <name evidence="4" type="ORF">UCCLBBS449_0602</name>
</gene>
<evidence type="ECO:0000259" key="3">
    <source>
        <dbReference type="PROSITE" id="PS51186"/>
    </source>
</evidence>
<dbReference type="PANTHER" id="PTHR43877">
    <property type="entry name" value="AMINOALKYLPHOSPHONATE N-ACETYLTRANSFERASE-RELATED-RELATED"/>
    <property type="match status" value="1"/>
</dbReference>
<dbReference type="CDD" id="cd04301">
    <property type="entry name" value="NAT_SF"/>
    <property type="match status" value="1"/>
</dbReference>
<dbReference type="PROSITE" id="PS51186">
    <property type="entry name" value="GNAT"/>
    <property type="match status" value="1"/>
</dbReference>
<reference evidence="4 6" key="1">
    <citation type="submission" date="2018-07" db="EMBL/GenBank/DDBJ databases">
        <authorList>
            <person name="Feyereisen M."/>
        </authorList>
    </citation>
    <scope>NUCLEOTIDE SEQUENCE [LARGE SCALE GENOMIC DNA]</scope>
    <source>
        <strain evidence="4 6">UCCLBBS449</strain>
    </source>
</reference>